<reference evidence="1" key="2">
    <citation type="journal article" date="2018" name="Nature">
        <title>A major lineage of non-tailed dsDNA viruses as unrecognized killers of marine bacteria.</title>
        <authorList>
            <person name="Kauffman K.M."/>
            <person name="Hussain F.A."/>
            <person name="Yang J."/>
            <person name="Arevalo P."/>
            <person name="Brown J.M."/>
            <person name="Chang W.K."/>
            <person name="VanInsberghe D."/>
            <person name="Elsherbini J."/>
            <person name="Sharma R.S."/>
            <person name="Cutler M.B."/>
            <person name="Kelly L."/>
            <person name="Polz M.F."/>
        </authorList>
    </citation>
    <scope>NUCLEOTIDE SEQUENCE</scope>
    <source>
        <strain evidence="1">10N.222.46.E12</strain>
    </source>
</reference>
<dbReference type="EMBL" id="MDBS01000003">
    <property type="protein sequence ID" value="PMP33019.1"/>
    <property type="molecule type" value="Genomic_DNA"/>
</dbReference>
<comment type="caution">
    <text evidence="1">The sequence shown here is derived from an EMBL/GenBank/DDBJ whole genome shotgun (WGS) entry which is preliminary data.</text>
</comment>
<sequence>MSSFGFEFETIDSRKFRLDDIQPFLFVGSYVLNNWGATTIQFPQYAGIANLTATLDYHSDALTWTSSYDLSTGALTITRTNPWNYESGTFRFSVYARFDV</sequence>
<proteinExistence type="predicted"/>
<accession>A0A7Z1MMV9</accession>
<evidence type="ECO:0000313" key="1">
    <source>
        <dbReference type="EMBL" id="PMP33019.1"/>
    </source>
</evidence>
<protein>
    <submittedName>
        <fullName evidence="1">Uncharacterized protein</fullName>
    </submittedName>
</protein>
<dbReference type="AlphaFoldDB" id="A0A7Z1MMV9"/>
<gene>
    <name evidence="1" type="ORF">BCS90_09800</name>
</gene>
<organism evidence="1">
    <name type="scientific">Vibrio cyclitrophicus</name>
    <dbReference type="NCBI Taxonomy" id="47951"/>
    <lineage>
        <taxon>Bacteria</taxon>
        <taxon>Pseudomonadati</taxon>
        <taxon>Pseudomonadota</taxon>
        <taxon>Gammaproteobacteria</taxon>
        <taxon>Vibrionales</taxon>
        <taxon>Vibrionaceae</taxon>
        <taxon>Vibrio</taxon>
    </lineage>
</organism>
<name>A0A7Z1MMV9_9VIBR</name>
<reference evidence="1" key="1">
    <citation type="submission" date="2016-07" db="EMBL/GenBank/DDBJ databases">
        <authorList>
            <person name="Kauffman K."/>
            <person name="Arevalo P."/>
            <person name="Polz M.F."/>
        </authorList>
    </citation>
    <scope>NUCLEOTIDE SEQUENCE</scope>
    <source>
        <strain evidence="1">10N.222.46.E12</strain>
    </source>
</reference>